<dbReference type="GO" id="GO:0016020">
    <property type="term" value="C:membrane"/>
    <property type="evidence" value="ECO:0007669"/>
    <property type="project" value="InterPro"/>
</dbReference>
<dbReference type="GO" id="GO:0120010">
    <property type="term" value="P:intermembrane phospholipid transfer"/>
    <property type="evidence" value="ECO:0007669"/>
    <property type="project" value="TreeGrafter"/>
</dbReference>
<feature type="region of interest" description="Disordered" evidence="3">
    <location>
        <begin position="264"/>
        <end position="326"/>
    </location>
</feature>
<proteinExistence type="inferred from homology"/>
<dbReference type="EMBL" id="FPCH01000002">
    <property type="protein sequence ID" value="SFV35249.1"/>
    <property type="molecule type" value="Genomic_DNA"/>
</dbReference>
<evidence type="ECO:0000313" key="5">
    <source>
        <dbReference type="Proteomes" id="UP000199423"/>
    </source>
</evidence>
<sequence>MGPSMGEYRELKVTAILNWVGCILVGVGLSACASTSTPSISAQHLASAEYDSEPKAIADPNEKFNRSVFEANQDFNHDVLYPAAKSYNENVPEPVRDRIDAFTTNLSEPMVFANNILQLRLEAAATTFGRFALNSTVGLGGLFDVAVTQGMTHQSGDFGQTMYVWGYRDSAYLVLPIIGPTNVRDAIGTGVEFAAQIPAAALIPTKAATLASRVNLAGSVTSPLSNLSKVEDMQTLEDSSIDFYSMLRSVTDQKRQAELQEALETSALTGTPKPPDPNAIEPVMTIVSSPTMLEKRRMTDVPKLSSASEHGGSIVVVGPPTPIEAH</sequence>
<keyword evidence="2" id="KW-0732">Signal</keyword>
<keyword evidence="5" id="KW-1185">Reference proteome</keyword>
<dbReference type="PANTHER" id="PTHR30035:SF3">
    <property type="entry name" value="INTERMEMBRANE PHOSPHOLIPID TRANSPORT SYSTEM LIPOPROTEIN MLAA"/>
    <property type="match status" value="1"/>
</dbReference>
<dbReference type="PRINTS" id="PR01805">
    <property type="entry name" value="VACJLIPOPROT"/>
</dbReference>
<evidence type="ECO:0000313" key="4">
    <source>
        <dbReference type="EMBL" id="SFV35249.1"/>
    </source>
</evidence>
<reference evidence="5" key="1">
    <citation type="submission" date="2016-10" db="EMBL/GenBank/DDBJ databases">
        <authorList>
            <person name="Varghese N."/>
            <person name="Submissions S."/>
        </authorList>
    </citation>
    <scope>NUCLEOTIDE SEQUENCE [LARGE SCALE GENOMIC DNA]</scope>
    <source>
        <strain evidence="5">DSM 1565</strain>
    </source>
</reference>
<dbReference type="Pfam" id="PF04333">
    <property type="entry name" value="MlaA"/>
    <property type="match status" value="1"/>
</dbReference>
<accession>A0A1I7NKW4</accession>
<keyword evidence="4" id="KW-0449">Lipoprotein</keyword>
<protein>
    <submittedName>
        <fullName evidence="4">Phospholipid-binding lipoprotein MlaA</fullName>
    </submittedName>
</protein>
<dbReference type="Proteomes" id="UP000199423">
    <property type="component" value="Unassembled WGS sequence"/>
</dbReference>
<evidence type="ECO:0000256" key="1">
    <source>
        <dbReference type="ARBA" id="ARBA00010634"/>
    </source>
</evidence>
<dbReference type="STRING" id="51670.SAMN04488557_2536"/>
<evidence type="ECO:0000256" key="3">
    <source>
        <dbReference type="SAM" id="MobiDB-lite"/>
    </source>
</evidence>
<organism evidence="4 5">
    <name type="scientific">Hyphomicrobium facile</name>
    <dbReference type="NCBI Taxonomy" id="51670"/>
    <lineage>
        <taxon>Bacteria</taxon>
        <taxon>Pseudomonadati</taxon>
        <taxon>Pseudomonadota</taxon>
        <taxon>Alphaproteobacteria</taxon>
        <taxon>Hyphomicrobiales</taxon>
        <taxon>Hyphomicrobiaceae</taxon>
        <taxon>Hyphomicrobium</taxon>
    </lineage>
</organism>
<dbReference type="PANTHER" id="PTHR30035">
    <property type="entry name" value="LIPOPROTEIN VACJ-RELATED"/>
    <property type="match status" value="1"/>
</dbReference>
<name>A0A1I7NKW4_9HYPH</name>
<comment type="similarity">
    <text evidence="1">Belongs to the MlaA family.</text>
</comment>
<dbReference type="InterPro" id="IPR007428">
    <property type="entry name" value="MlaA"/>
</dbReference>
<evidence type="ECO:0000256" key="2">
    <source>
        <dbReference type="ARBA" id="ARBA00022729"/>
    </source>
</evidence>
<gene>
    <name evidence="4" type="ORF">SAMN04488557_2536</name>
</gene>
<dbReference type="AlphaFoldDB" id="A0A1I7NKW4"/>